<accession>A0A8E0RTG3</accession>
<sequence length="628" mass="71099">MTEQSGAFGYTKCTSACVGATNQFASQLYQPHPHLIQPDHSHAKVSATTNKVLQSDAILSVDSAQTSPWTAEEAQPAHNEPTKHEQIRQPVRFLPSKHWALDPVSPNTTKFCDLTHLHKEYEQRLSTAQTLRTELARLKQANTELATEIEHLRCEKESLLVQVEAQENKNNQLTAENTECMIRVAENQFLEENIVQIKKQLNEVNEQAEASRKARQQLRADCVRVELERQHLLDEYFRIESSRTVNREQLEALHRRREQLERYQEDMVQRQQLAHRWQEVAGAIRVFVRIRSVQPTLNFATKHRPVGGGLFDSGCITVITEEKIGLHLNRDCPTSEAVKQYQFNKIFTPDSNQKSVYQIISEPVKRAVEGFNVTILFHGTSGAGKTYTCCGTPEDPGVASFACSELLKLIKEKGSENWKLNVSMIEIHNEHVVCLLSKRPVRIKDTGLVVHVENQKEVPVKDVKEFNSLLYIATSQRKSISIEHSHVSSRSHLFILIKVISQTSVTVMEYTHVGTLILGDLAGLARINPTENLTQDRHFKQESWYLQKSLILFASLFHNLRRADLGINCRGSRLTELLKPCFCGDSYLTLVLNVTDDPELSCTTQTILEVGKSAQGIVLGPPINHLSI</sequence>
<dbReference type="EMBL" id="LUCM01005201">
    <property type="protein sequence ID" value="KAA0193188.1"/>
    <property type="molecule type" value="Genomic_DNA"/>
</dbReference>
<keyword evidence="3 5" id="KW-0067">ATP-binding</keyword>
<dbReference type="PROSITE" id="PS50067">
    <property type="entry name" value="KINESIN_MOTOR_2"/>
    <property type="match status" value="1"/>
</dbReference>
<dbReference type="InterPro" id="IPR027417">
    <property type="entry name" value="P-loop_NTPase"/>
</dbReference>
<evidence type="ECO:0000256" key="7">
    <source>
        <dbReference type="SAM" id="MobiDB-lite"/>
    </source>
</evidence>
<comment type="similarity">
    <text evidence="5">Belongs to the TRAFAC class myosin-kinesin ATPase superfamily. Kinesin family.</text>
</comment>
<dbReference type="InterPro" id="IPR036961">
    <property type="entry name" value="Kinesin_motor_dom_sf"/>
</dbReference>
<dbReference type="GO" id="GO:0007018">
    <property type="term" value="P:microtubule-based movement"/>
    <property type="evidence" value="ECO:0007669"/>
    <property type="project" value="InterPro"/>
</dbReference>
<evidence type="ECO:0000256" key="5">
    <source>
        <dbReference type="PROSITE-ProRule" id="PRU00283"/>
    </source>
</evidence>
<proteinExistence type="inferred from homology"/>
<evidence type="ECO:0000256" key="2">
    <source>
        <dbReference type="ARBA" id="ARBA00022741"/>
    </source>
</evidence>
<dbReference type="Gene3D" id="3.40.850.10">
    <property type="entry name" value="Kinesin motor domain"/>
    <property type="match status" value="1"/>
</dbReference>
<dbReference type="OrthoDB" id="3176171at2759"/>
<dbReference type="InterPro" id="IPR027640">
    <property type="entry name" value="Kinesin-like_fam"/>
</dbReference>
<keyword evidence="2 5" id="KW-0547">Nucleotide-binding</keyword>
<dbReference type="PANTHER" id="PTHR47972:SF28">
    <property type="entry name" value="KINESIN-LIKE PROTEIN KLP-3"/>
    <property type="match status" value="1"/>
</dbReference>
<evidence type="ECO:0000256" key="1">
    <source>
        <dbReference type="ARBA" id="ARBA00004245"/>
    </source>
</evidence>
<keyword evidence="5" id="KW-0505">Motor protein</keyword>
<dbReference type="InterPro" id="IPR001752">
    <property type="entry name" value="Kinesin_motor_dom"/>
</dbReference>
<dbReference type="GO" id="GO:0003777">
    <property type="term" value="F:microtubule motor activity"/>
    <property type="evidence" value="ECO:0007669"/>
    <property type="project" value="InterPro"/>
</dbReference>
<feature type="binding site" evidence="5">
    <location>
        <begin position="379"/>
        <end position="386"/>
    </location>
    <ligand>
        <name>ATP</name>
        <dbReference type="ChEBI" id="CHEBI:30616"/>
    </ligand>
</feature>
<dbReference type="SMART" id="SM00129">
    <property type="entry name" value="KISc"/>
    <property type="match status" value="1"/>
</dbReference>
<feature type="domain" description="Kinesin motor" evidence="8">
    <location>
        <begin position="283"/>
        <end position="617"/>
    </location>
</feature>
<gene>
    <name evidence="9" type="ORF">FBUS_00319</name>
</gene>
<keyword evidence="6" id="KW-0175">Coiled coil</keyword>
<evidence type="ECO:0000313" key="10">
    <source>
        <dbReference type="Proteomes" id="UP000728185"/>
    </source>
</evidence>
<evidence type="ECO:0000256" key="3">
    <source>
        <dbReference type="ARBA" id="ARBA00022840"/>
    </source>
</evidence>
<reference evidence="9" key="1">
    <citation type="submission" date="2019-05" db="EMBL/GenBank/DDBJ databases">
        <title>Annotation for the trematode Fasciolopsis buski.</title>
        <authorList>
            <person name="Choi Y.-J."/>
        </authorList>
    </citation>
    <scope>NUCLEOTIDE SEQUENCE</scope>
    <source>
        <strain evidence="9">HT</strain>
        <tissue evidence="9">Whole worm</tissue>
    </source>
</reference>
<dbReference type="Proteomes" id="UP000728185">
    <property type="component" value="Unassembled WGS sequence"/>
</dbReference>
<dbReference type="AlphaFoldDB" id="A0A8E0RTG3"/>
<organism evidence="9 10">
    <name type="scientific">Fasciolopsis buskii</name>
    <dbReference type="NCBI Taxonomy" id="27845"/>
    <lineage>
        <taxon>Eukaryota</taxon>
        <taxon>Metazoa</taxon>
        <taxon>Spiralia</taxon>
        <taxon>Lophotrochozoa</taxon>
        <taxon>Platyhelminthes</taxon>
        <taxon>Trematoda</taxon>
        <taxon>Digenea</taxon>
        <taxon>Plagiorchiida</taxon>
        <taxon>Echinostomata</taxon>
        <taxon>Echinostomatoidea</taxon>
        <taxon>Fasciolidae</taxon>
        <taxon>Fasciolopsis</taxon>
    </lineage>
</organism>
<keyword evidence="4" id="KW-0206">Cytoskeleton</keyword>
<dbReference type="PANTHER" id="PTHR47972">
    <property type="entry name" value="KINESIN-LIKE PROTEIN KLP-3"/>
    <property type="match status" value="1"/>
</dbReference>
<comment type="subcellular location">
    <subcellularLocation>
        <location evidence="1">Cytoplasm</location>
        <location evidence="1">Cytoskeleton</location>
    </subcellularLocation>
</comment>
<dbReference type="GO" id="GO:0005524">
    <property type="term" value="F:ATP binding"/>
    <property type="evidence" value="ECO:0007669"/>
    <property type="project" value="UniProtKB-UniRule"/>
</dbReference>
<evidence type="ECO:0000313" key="9">
    <source>
        <dbReference type="EMBL" id="KAA0193188.1"/>
    </source>
</evidence>
<dbReference type="GO" id="GO:0015630">
    <property type="term" value="C:microtubule cytoskeleton"/>
    <property type="evidence" value="ECO:0007669"/>
    <property type="project" value="TreeGrafter"/>
</dbReference>
<keyword evidence="10" id="KW-1185">Reference proteome</keyword>
<feature type="region of interest" description="Disordered" evidence="7">
    <location>
        <begin position="64"/>
        <end position="86"/>
    </location>
</feature>
<dbReference type="GO" id="GO:0008017">
    <property type="term" value="F:microtubule binding"/>
    <property type="evidence" value="ECO:0007669"/>
    <property type="project" value="InterPro"/>
</dbReference>
<protein>
    <submittedName>
        <fullName evidence="9">Kinesin-1</fullName>
    </submittedName>
</protein>
<feature type="coiled-coil region" evidence="6">
    <location>
        <begin position="128"/>
        <end position="270"/>
    </location>
</feature>
<evidence type="ECO:0000256" key="4">
    <source>
        <dbReference type="ARBA" id="ARBA00023212"/>
    </source>
</evidence>
<dbReference type="PRINTS" id="PR00380">
    <property type="entry name" value="KINESINHEAVY"/>
</dbReference>
<dbReference type="SUPFAM" id="SSF52540">
    <property type="entry name" value="P-loop containing nucleoside triphosphate hydrolases"/>
    <property type="match status" value="1"/>
</dbReference>
<comment type="caution">
    <text evidence="9">The sequence shown here is derived from an EMBL/GenBank/DDBJ whole genome shotgun (WGS) entry which is preliminary data.</text>
</comment>
<keyword evidence="4" id="KW-0963">Cytoplasm</keyword>
<evidence type="ECO:0000259" key="8">
    <source>
        <dbReference type="PROSITE" id="PS50067"/>
    </source>
</evidence>
<dbReference type="Pfam" id="PF00225">
    <property type="entry name" value="Kinesin"/>
    <property type="match status" value="1"/>
</dbReference>
<name>A0A8E0RTG3_9TREM</name>
<evidence type="ECO:0000256" key="6">
    <source>
        <dbReference type="SAM" id="Coils"/>
    </source>
</evidence>